<keyword evidence="3" id="KW-1185">Reference proteome</keyword>
<dbReference type="InterPro" id="IPR038389">
    <property type="entry name" value="PSMG2_sf"/>
</dbReference>
<evidence type="ECO:0000313" key="3">
    <source>
        <dbReference type="Proteomes" id="UP001232725"/>
    </source>
</evidence>
<proteinExistence type="predicted"/>
<evidence type="ECO:0000256" key="1">
    <source>
        <dbReference type="SAM" id="MobiDB-lite"/>
    </source>
</evidence>
<dbReference type="RefSeq" id="WP_305994974.1">
    <property type="nucleotide sequence ID" value="NZ_JAVALS010000001.1"/>
</dbReference>
<dbReference type="Gene3D" id="3.40.50.10900">
    <property type="entry name" value="PAC-like subunit"/>
    <property type="match status" value="1"/>
</dbReference>
<sequence length="303" mass="33287">MESYDDQHGPSDEAFLPRDGDGTRRTVLIAAFEGWNDAGEAASDTIRFLSKAWHAQKVSVLEPDDYYDFQFTRPTVRTTGSGERKLRWPGTRIHRASVPGAPLDVILVSGVEPSYRWRAFTAEILARAEELGVDRVLLLGALLADVPHTRPLPVTVTTDDRALQERLNLEPATYQGPTGIIGVLGEVARLAGLPAVSLWATVPHYVAQSPSPKAQLALLHRIEELLQVPVEPGDLAEDAEAWERGVNELAADDPDIAGYVRQLEEATDTAELPEATGESIAREFERYLRRRGKGHGHPHPDAS</sequence>
<accession>A0ABT9IK23</accession>
<dbReference type="InterPro" id="IPR008492">
    <property type="entry name" value="Rv2714-like"/>
</dbReference>
<dbReference type="InterPro" id="IPR019151">
    <property type="entry name" value="Proteasome_assmbl_chaperone_2"/>
</dbReference>
<comment type="caution">
    <text evidence="2">The sequence shown here is derived from an EMBL/GenBank/DDBJ whole genome shotgun (WGS) entry which is preliminary data.</text>
</comment>
<evidence type="ECO:0000313" key="2">
    <source>
        <dbReference type="EMBL" id="MDP5225939.1"/>
    </source>
</evidence>
<organism evidence="2 3">
    <name type="scientific">Arthrobacter horti</name>
    <dbReference type="NCBI Taxonomy" id="3068273"/>
    <lineage>
        <taxon>Bacteria</taxon>
        <taxon>Bacillati</taxon>
        <taxon>Actinomycetota</taxon>
        <taxon>Actinomycetes</taxon>
        <taxon>Micrococcales</taxon>
        <taxon>Micrococcaceae</taxon>
        <taxon>Arthrobacter</taxon>
    </lineage>
</organism>
<protein>
    <submittedName>
        <fullName evidence="2">PAC2 family protein</fullName>
    </submittedName>
</protein>
<dbReference type="Proteomes" id="UP001232725">
    <property type="component" value="Unassembled WGS sequence"/>
</dbReference>
<reference evidence="2 3" key="1">
    <citation type="submission" date="2023-08" db="EMBL/GenBank/DDBJ databases">
        <title>Arthrobacter horti sp. nov., isolated from forest soil.</title>
        <authorList>
            <person name="Park M."/>
        </authorList>
    </citation>
    <scope>NUCLEOTIDE SEQUENCE [LARGE SCALE GENOMIC DNA]</scope>
    <source>
        <strain evidence="2 3">YJM1</strain>
    </source>
</reference>
<feature type="region of interest" description="Disordered" evidence="1">
    <location>
        <begin position="1"/>
        <end position="20"/>
    </location>
</feature>
<dbReference type="SUPFAM" id="SSF159659">
    <property type="entry name" value="Cgl1923-like"/>
    <property type="match status" value="1"/>
</dbReference>
<gene>
    <name evidence="2" type="ORF">Q9R02_02100</name>
</gene>
<dbReference type="PIRSF" id="PIRSF028754">
    <property type="entry name" value="UCP028754"/>
    <property type="match status" value="1"/>
</dbReference>
<name>A0ABT9IK23_9MICC</name>
<dbReference type="Pfam" id="PF09754">
    <property type="entry name" value="PAC2"/>
    <property type="match status" value="1"/>
</dbReference>
<dbReference type="EMBL" id="JAVALS010000001">
    <property type="protein sequence ID" value="MDP5225939.1"/>
    <property type="molecule type" value="Genomic_DNA"/>
</dbReference>